<dbReference type="CDD" id="cd00303">
    <property type="entry name" value="retropepsin_like"/>
    <property type="match status" value="1"/>
</dbReference>
<organism evidence="2 3">
    <name type="scientific">Cephalotus follicularis</name>
    <name type="common">Albany pitcher plant</name>
    <dbReference type="NCBI Taxonomy" id="3775"/>
    <lineage>
        <taxon>Eukaryota</taxon>
        <taxon>Viridiplantae</taxon>
        <taxon>Streptophyta</taxon>
        <taxon>Embryophyta</taxon>
        <taxon>Tracheophyta</taxon>
        <taxon>Spermatophyta</taxon>
        <taxon>Magnoliopsida</taxon>
        <taxon>eudicotyledons</taxon>
        <taxon>Gunneridae</taxon>
        <taxon>Pentapetalae</taxon>
        <taxon>rosids</taxon>
        <taxon>fabids</taxon>
        <taxon>Oxalidales</taxon>
        <taxon>Cephalotaceae</taxon>
        <taxon>Cephalotus</taxon>
    </lineage>
</organism>
<dbReference type="AlphaFoldDB" id="A0A1Q3BXS5"/>
<feature type="region of interest" description="Disordered" evidence="1">
    <location>
        <begin position="32"/>
        <end position="70"/>
    </location>
</feature>
<name>A0A1Q3BXS5_CEPFO</name>
<dbReference type="InParanoid" id="A0A1Q3BXS5"/>
<dbReference type="PANTHER" id="PTHR33240">
    <property type="entry name" value="OS08G0508500 PROTEIN"/>
    <property type="match status" value="1"/>
</dbReference>
<dbReference type="PANTHER" id="PTHR33240:SF15">
    <property type="entry name" value="GAG-PRO-LIKE PROTEIN"/>
    <property type="match status" value="1"/>
</dbReference>
<feature type="compositionally biased region" description="Basic and acidic residues" evidence="1">
    <location>
        <begin position="32"/>
        <end position="58"/>
    </location>
</feature>
<protein>
    <recommendedName>
        <fullName evidence="4">Gag-asp_proteas domain-containing protein</fullName>
    </recommendedName>
</protein>
<evidence type="ECO:0000313" key="2">
    <source>
        <dbReference type="EMBL" id="GAV72668.1"/>
    </source>
</evidence>
<comment type="caution">
    <text evidence="2">The sequence shown here is derived from an EMBL/GenBank/DDBJ whole genome shotgun (WGS) entry which is preliminary data.</text>
</comment>
<sequence>EKYCRYHRDHGHDTEECRQLKNQIEDLIRKGHLRKYVDRDAPQGRREQRREEAPRQQEEQQQQQPRGGDEEVISFSEADYEGVRLPHDDPVVVTLLVELFTMKRILIDNGSSTDILYKHAFDQLRIPADQLKPVKTPLIGFTGETIHPLGSINLFVVAGTAPRQTQVEITFLVVDTPSPYNAIIGRPGLNLLEA</sequence>
<accession>A0A1Q3BXS5</accession>
<gene>
    <name evidence="2" type="ORF">CFOL_v3_16156</name>
</gene>
<proteinExistence type="predicted"/>
<evidence type="ECO:0000313" key="3">
    <source>
        <dbReference type="Proteomes" id="UP000187406"/>
    </source>
</evidence>
<feature type="non-terminal residue" evidence="2">
    <location>
        <position position="1"/>
    </location>
</feature>
<feature type="non-terminal residue" evidence="2">
    <location>
        <position position="194"/>
    </location>
</feature>
<dbReference type="EMBL" id="BDDD01001034">
    <property type="protein sequence ID" value="GAV72668.1"/>
    <property type="molecule type" value="Genomic_DNA"/>
</dbReference>
<evidence type="ECO:0000256" key="1">
    <source>
        <dbReference type="SAM" id="MobiDB-lite"/>
    </source>
</evidence>
<dbReference type="OrthoDB" id="2919534at2759"/>
<evidence type="ECO:0008006" key="4">
    <source>
        <dbReference type="Google" id="ProtNLM"/>
    </source>
</evidence>
<keyword evidence="3" id="KW-1185">Reference proteome</keyword>
<reference evidence="3" key="1">
    <citation type="submission" date="2016-04" db="EMBL/GenBank/DDBJ databases">
        <title>Cephalotus genome sequencing.</title>
        <authorList>
            <person name="Fukushima K."/>
            <person name="Hasebe M."/>
            <person name="Fang X."/>
        </authorList>
    </citation>
    <scope>NUCLEOTIDE SEQUENCE [LARGE SCALE GENOMIC DNA]</scope>
    <source>
        <strain evidence="3">cv. St1</strain>
    </source>
</reference>
<dbReference type="Proteomes" id="UP000187406">
    <property type="component" value="Unassembled WGS sequence"/>
</dbReference>